<sequence length="38" mass="4868">MKRLFKNFTYKEQVTLLYKWSFTNDFQSNCNIEDWKHY</sequence>
<reference evidence="1 2" key="1">
    <citation type="submission" date="2012-02" db="EMBL/GenBank/DDBJ databases">
        <title>The Genome Sequence of Parabacteroides johnsonii CL02T12C29.</title>
        <authorList>
            <consortium name="The Broad Institute Genome Sequencing Platform"/>
            <person name="Earl A."/>
            <person name="Ward D."/>
            <person name="Feldgarden M."/>
            <person name="Gevers D."/>
            <person name="Zitomersky N.L."/>
            <person name="Coyne M.J."/>
            <person name="Comstock L.E."/>
            <person name="Young S.K."/>
            <person name="Zeng Q."/>
            <person name="Gargeya S."/>
            <person name="Fitzgerald M."/>
            <person name="Haas B."/>
            <person name="Abouelleil A."/>
            <person name="Alvarado L."/>
            <person name="Arachchi H.M."/>
            <person name="Berlin A."/>
            <person name="Chapman S.B."/>
            <person name="Gearin G."/>
            <person name="Goldberg J."/>
            <person name="Griggs A."/>
            <person name="Gujja S."/>
            <person name="Hansen M."/>
            <person name="Heiman D."/>
            <person name="Howarth C."/>
            <person name="Larimer J."/>
            <person name="Lui A."/>
            <person name="MacDonald P.J.P."/>
            <person name="McCowen C."/>
            <person name="Montmayeur A."/>
            <person name="Murphy C."/>
            <person name="Neiman D."/>
            <person name="Pearson M."/>
            <person name="Priest M."/>
            <person name="Roberts A."/>
            <person name="Saif S."/>
            <person name="Shea T."/>
            <person name="Sisk P."/>
            <person name="Stolte C."/>
            <person name="Sykes S."/>
            <person name="Wortman J."/>
            <person name="Nusbaum C."/>
            <person name="Birren B."/>
        </authorList>
    </citation>
    <scope>NUCLEOTIDE SEQUENCE [LARGE SCALE GENOMIC DNA]</scope>
    <source>
        <strain evidence="1 2">CL02T12C29</strain>
    </source>
</reference>
<dbReference type="HOGENOM" id="CLU_3331118_0_0_10"/>
<gene>
    <name evidence="1" type="ORF">HMPREF1077_01267</name>
</gene>
<protein>
    <submittedName>
        <fullName evidence="1">Uncharacterized protein</fullName>
    </submittedName>
</protein>
<evidence type="ECO:0000313" key="2">
    <source>
        <dbReference type="Proteomes" id="UP000001218"/>
    </source>
</evidence>
<name>K6A8G1_9BACT</name>
<proteinExistence type="predicted"/>
<accession>K6A8G1</accession>
<evidence type="ECO:0000313" key="1">
    <source>
        <dbReference type="EMBL" id="EKN11958.1"/>
    </source>
</evidence>
<comment type="caution">
    <text evidence="1">The sequence shown here is derived from an EMBL/GenBank/DDBJ whole genome shotgun (WGS) entry which is preliminary data.</text>
</comment>
<dbReference type="AlphaFoldDB" id="K6A8G1"/>
<dbReference type="EMBL" id="AGZP01000012">
    <property type="protein sequence ID" value="EKN11958.1"/>
    <property type="molecule type" value="Genomic_DNA"/>
</dbReference>
<organism evidence="1 2">
    <name type="scientific">Parabacteroides johnsonii CL02T12C29</name>
    <dbReference type="NCBI Taxonomy" id="999419"/>
    <lineage>
        <taxon>Bacteria</taxon>
        <taxon>Pseudomonadati</taxon>
        <taxon>Bacteroidota</taxon>
        <taxon>Bacteroidia</taxon>
        <taxon>Bacteroidales</taxon>
        <taxon>Tannerellaceae</taxon>
        <taxon>Parabacteroides</taxon>
    </lineage>
</organism>
<dbReference type="PATRIC" id="fig|999419.3.peg.1294"/>
<dbReference type="Proteomes" id="UP000001218">
    <property type="component" value="Unassembled WGS sequence"/>
</dbReference>